<feature type="transmembrane region" description="Helical" evidence="8">
    <location>
        <begin position="75"/>
        <end position="96"/>
    </location>
</feature>
<dbReference type="AlphaFoldDB" id="A0A941EXW0"/>
<evidence type="ECO:0000256" key="8">
    <source>
        <dbReference type="SAM" id="Phobius"/>
    </source>
</evidence>
<dbReference type="EMBL" id="JAGSOG010000118">
    <property type="protein sequence ID" value="MBR7835969.1"/>
    <property type="molecule type" value="Genomic_DNA"/>
</dbReference>
<gene>
    <name evidence="9" type="ORF">KDL01_22025</name>
</gene>
<dbReference type="InterPro" id="IPR026030">
    <property type="entry name" value="Pur-cyt_permease_Fcy2/21/22"/>
</dbReference>
<dbReference type="InterPro" id="IPR001248">
    <property type="entry name" value="Pur-cyt_permease"/>
</dbReference>
<evidence type="ECO:0000256" key="4">
    <source>
        <dbReference type="ARBA" id="ARBA00022692"/>
    </source>
</evidence>
<evidence type="ECO:0000256" key="3">
    <source>
        <dbReference type="ARBA" id="ARBA00022448"/>
    </source>
</evidence>
<comment type="similarity">
    <text evidence="2 7">Belongs to the purine-cytosine permease (2.A.39) family.</text>
</comment>
<organism evidence="9 10">
    <name type="scientific">Actinospica durhamensis</name>
    <dbReference type="NCBI Taxonomy" id="1508375"/>
    <lineage>
        <taxon>Bacteria</taxon>
        <taxon>Bacillati</taxon>
        <taxon>Actinomycetota</taxon>
        <taxon>Actinomycetes</taxon>
        <taxon>Catenulisporales</taxon>
        <taxon>Actinospicaceae</taxon>
        <taxon>Actinospica</taxon>
    </lineage>
</organism>
<keyword evidence="3 7" id="KW-0813">Transport</keyword>
<evidence type="ECO:0000256" key="7">
    <source>
        <dbReference type="PIRNR" id="PIRNR002744"/>
    </source>
</evidence>
<dbReference type="PIRSF" id="PIRSF002744">
    <property type="entry name" value="Pur-cyt_permease"/>
    <property type="match status" value="1"/>
</dbReference>
<feature type="transmembrane region" description="Helical" evidence="8">
    <location>
        <begin position="339"/>
        <end position="358"/>
    </location>
</feature>
<comment type="subcellular location">
    <subcellularLocation>
        <location evidence="1">Membrane</location>
        <topology evidence="1">Multi-pass membrane protein</topology>
    </subcellularLocation>
</comment>
<feature type="transmembrane region" description="Helical" evidence="8">
    <location>
        <begin position="181"/>
        <end position="199"/>
    </location>
</feature>
<evidence type="ECO:0000256" key="1">
    <source>
        <dbReference type="ARBA" id="ARBA00004141"/>
    </source>
</evidence>
<reference evidence="9" key="1">
    <citation type="submission" date="2021-04" db="EMBL/GenBank/DDBJ databases">
        <title>Genome based classification of Actinospica acidithermotolerans sp. nov., an actinobacterium isolated from an Indonesian hot spring.</title>
        <authorList>
            <person name="Kusuma A.B."/>
            <person name="Putra K.E."/>
            <person name="Nafisah S."/>
            <person name="Loh J."/>
            <person name="Nouioui I."/>
            <person name="Goodfellow M."/>
        </authorList>
    </citation>
    <scope>NUCLEOTIDE SEQUENCE</scope>
    <source>
        <strain evidence="9">CSCA 57</strain>
    </source>
</reference>
<evidence type="ECO:0000256" key="2">
    <source>
        <dbReference type="ARBA" id="ARBA00008974"/>
    </source>
</evidence>
<proteinExistence type="inferred from homology"/>
<dbReference type="Proteomes" id="UP000675781">
    <property type="component" value="Unassembled WGS sequence"/>
</dbReference>
<accession>A0A941EXW0</accession>
<dbReference type="RefSeq" id="WP_212530458.1">
    <property type="nucleotide sequence ID" value="NZ_JAGSOG010000118.1"/>
</dbReference>
<evidence type="ECO:0000313" key="9">
    <source>
        <dbReference type="EMBL" id="MBR7835969.1"/>
    </source>
</evidence>
<dbReference type="GO" id="GO:0022857">
    <property type="term" value="F:transmembrane transporter activity"/>
    <property type="evidence" value="ECO:0007669"/>
    <property type="project" value="InterPro"/>
</dbReference>
<feature type="transmembrane region" description="Helical" evidence="8">
    <location>
        <begin position="148"/>
        <end position="169"/>
    </location>
</feature>
<feature type="transmembrane region" description="Helical" evidence="8">
    <location>
        <begin position="46"/>
        <end position="69"/>
    </location>
</feature>
<dbReference type="Gene3D" id="1.10.4160.10">
    <property type="entry name" value="Hydantoin permease"/>
    <property type="match status" value="1"/>
</dbReference>
<dbReference type="PANTHER" id="PTHR31806">
    <property type="entry name" value="PURINE-CYTOSINE PERMEASE FCY2-RELATED"/>
    <property type="match status" value="1"/>
</dbReference>
<comment type="caution">
    <text evidence="9">The sequence shown here is derived from an EMBL/GenBank/DDBJ whole genome shotgun (WGS) entry which is preliminary data.</text>
</comment>
<keyword evidence="10" id="KW-1185">Reference proteome</keyword>
<dbReference type="GO" id="GO:0005886">
    <property type="term" value="C:plasma membrane"/>
    <property type="evidence" value="ECO:0007669"/>
    <property type="project" value="TreeGrafter"/>
</dbReference>
<name>A0A941EXW0_9ACTN</name>
<feature type="transmembrane region" description="Helical" evidence="8">
    <location>
        <begin position="250"/>
        <end position="277"/>
    </location>
</feature>
<dbReference type="PANTHER" id="PTHR31806:SF1">
    <property type="entry name" value="PURINE-CYTOSINE PERMEASE FCY2-RELATED"/>
    <property type="match status" value="1"/>
</dbReference>
<feature type="transmembrane region" description="Helical" evidence="8">
    <location>
        <begin position="443"/>
        <end position="463"/>
    </location>
</feature>
<keyword evidence="5 8" id="KW-1133">Transmembrane helix</keyword>
<feature type="transmembrane region" description="Helical" evidence="8">
    <location>
        <begin position="116"/>
        <end position="136"/>
    </location>
</feature>
<evidence type="ECO:0000313" key="10">
    <source>
        <dbReference type="Proteomes" id="UP000675781"/>
    </source>
</evidence>
<feature type="transmembrane region" description="Helical" evidence="8">
    <location>
        <begin position="297"/>
        <end position="319"/>
    </location>
</feature>
<feature type="transmembrane region" description="Helical" evidence="8">
    <location>
        <begin position="364"/>
        <end position="384"/>
    </location>
</feature>
<protein>
    <submittedName>
        <fullName evidence="9">Cytosine permease</fullName>
    </submittedName>
</protein>
<sequence>MAGTQAVPIPISEVREGDYGTKVAAVEPGGAEFIPLTERHGRPLNLFWTWTSPNFEFATVFVGVLPMFFGETFTQAALAIVLGSALGSISLGVLSARGPRHGVPQMILSRISFGRFGNILPAGVNALVAGVGWFAVNSVSGTLALSALTGWHEVPCLLLITLVQIAVAFFGHNLVHAFERLAFPLLALVFVVVSVILLGESHPSALNGGGGGIGGFLLTLGATFGYAAGWNPYAADYTRYLKQNENSRSVALWAGAGVFVSCVLLELAGTAAATLVVPNGLWDTDPTAGFIYHITPWLGDVTLVCIAIGAVCANALNVYSGAMSFMALGIKIPLTARRALVAVVFGIAGFLLAWSGLSDAGSKYNNFLLVIAYWIGPWLGVFFTDQFLRRGRNVEPLLFGRKHNPISGVIAMAAAMAISIPLFSNQTDFTGYLAKRHPALGDLTFEAGFVLAAAIYWLLFTILPRSLGQGAAEGAQASVDVTAAEAATA</sequence>
<evidence type="ECO:0000256" key="5">
    <source>
        <dbReference type="ARBA" id="ARBA00022989"/>
    </source>
</evidence>
<evidence type="ECO:0000256" key="6">
    <source>
        <dbReference type="ARBA" id="ARBA00023136"/>
    </source>
</evidence>
<dbReference type="Pfam" id="PF02133">
    <property type="entry name" value="Transp_cyt_pur"/>
    <property type="match status" value="1"/>
</dbReference>
<keyword evidence="6 7" id="KW-0472">Membrane</keyword>
<feature type="transmembrane region" description="Helical" evidence="8">
    <location>
        <begin position="211"/>
        <end position="229"/>
    </location>
</feature>
<keyword evidence="4 8" id="KW-0812">Transmembrane</keyword>
<feature type="transmembrane region" description="Helical" evidence="8">
    <location>
        <begin position="405"/>
        <end position="423"/>
    </location>
</feature>